<comment type="caution">
    <text evidence="1">The sequence shown here is derived from an EMBL/GenBank/DDBJ whole genome shotgun (WGS) entry which is preliminary data.</text>
</comment>
<reference evidence="1" key="1">
    <citation type="submission" date="2020-05" db="EMBL/GenBank/DDBJ databases">
        <title>Mycena genomes resolve the evolution of fungal bioluminescence.</title>
        <authorList>
            <person name="Tsai I.J."/>
        </authorList>
    </citation>
    <scope>NUCLEOTIDE SEQUENCE</scope>
    <source>
        <strain evidence="1">171206Taipei</strain>
    </source>
</reference>
<dbReference type="AlphaFoldDB" id="A0A8H6T6S8"/>
<proteinExistence type="predicted"/>
<dbReference type="OrthoDB" id="2900663at2759"/>
<organism evidence="1 2">
    <name type="scientific">Mycena indigotica</name>
    <dbReference type="NCBI Taxonomy" id="2126181"/>
    <lineage>
        <taxon>Eukaryota</taxon>
        <taxon>Fungi</taxon>
        <taxon>Dikarya</taxon>
        <taxon>Basidiomycota</taxon>
        <taxon>Agaricomycotina</taxon>
        <taxon>Agaricomycetes</taxon>
        <taxon>Agaricomycetidae</taxon>
        <taxon>Agaricales</taxon>
        <taxon>Marasmiineae</taxon>
        <taxon>Mycenaceae</taxon>
        <taxon>Mycena</taxon>
    </lineage>
</organism>
<keyword evidence="2" id="KW-1185">Reference proteome</keyword>
<sequence>MDARLPPELEREIFETTALVHRASIPAMLLVARRVLVWIEPFLYYSLKIGIPKPARAGVEDSAAESGSLHAALAKTDVFLRDSVRHLVLGSQFAQQLAQMPDAEKTKLSSMTNVEFLAIAGVSEDHAAEFLQLISAMPVRRLACYVEDIIGRSGLVRGDPQTIAAIPIFRRVTHFDVFDDDSRFAEAVFAVLAHLPALTHLAISSEHVDEDDPQSTDNIKAFLAECPALQILVCLSPTGILGANIEPVAMDEEIDIRFVSRGYTEWYEGVSYDTITFWDKAEAVVARRRALAASKTPDNNVISGV</sequence>
<name>A0A8H6T6S8_9AGAR</name>
<dbReference type="GeneID" id="59341368"/>
<dbReference type="EMBL" id="JACAZF010000002">
    <property type="protein sequence ID" value="KAF7311839.1"/>
    <property type="molecule type" value="Genomic_DNA"/>
</dbReference>
<accession>A0A8H6T6S8</accession>
<evidence type="ECO:0000313" key="2">
    <source>
        <dbReference type="Proteomes" id="UP000636479"/>
    </source>
</evidence>
<dbReference type="RefSeq" id="XP_037223947.1">
    <property type="nucleotide sequence ID" value="XM_037358852.1"/>
</dbReference>
<dbReference type="Proteomes" id="UP000636479">
    <property type="component" value="Unassembled WGS sequence"/>
</dbReference>
<gene>
    <name evidence="1" type="ORF">MIND_00194600</name>
</gene>
<evidence type="ECO:0000313" key="1">
    <source>
        <dbReference type="EMBL" id="KAF7311839.1"/>
    </source>
</evidence>
<protein>
    <submittedName>
        <fullName evidence="1">Uncharacterized protein</fullName>
    </submittedName>
</protein>